<feature type="domain" description="Transposase InsH N-terminal" evidence="1">
    <location>
        <begin position="9"/>
        <end position="94"/>
    </location>
</feature>
<sequence length="94" mass="11317">MSKQLNMVSLEQLVNENHQYRKYKELFDFEAVEMELVAVEKENNYKGYGILRLFKCLLLQFMEDMSDRELERYLGDSNAAEWFCDFDLTERTPD</sequence>
<organism evidence="2 3">
    <name type="scientific">Candidatus Bandiella euplotis</name>
    <dbReference type="NCBI Taxonomy" id="1664265"/>
    <lineage>
        <taxon>Bacteria</taxon>
        <taxon>Pseudomonadati</taxon>
        <taxon>Pseudomonadota</taxon>
        <taxon>Alphaproteobacteria</taxon>
        <taxon>Rickettsiales</taxon>
        <taxon>Candidatus Midichloriaceae</taxon>
        <taxon>Candidatus Bandiella</taxon>
    </lineage>
</organism>
<dbReference type="EMBL" id="CP110820">
    <property type="protein sequence ID" value="WPX96586.1"/>
    <property type="molecule type" value="Genomic_DNA"/>
</dbReference>
<evidence type="ECO:0000313" key="3">
    <source>
        <dbReference type="Proteomes" id="UP001327219"/>
    </source>
</evidence>
<evidence type="ECO:0000259" key="1">
    <source>
        <dbReference type="Pfam" id="PF05598"/>
    </source>
</evidence>
<dbReference type="Proteomes" id="UP001327219">
    <property type="component" value="Chromosome"/>
</dbReference>
<reference evidence="2 3" key="1">
    <citation type="submission" date="2022-11" db="EMBL/GenBank/DDBJ databases">
        <title>Host association and intracellularity evolved multiple times independently in the Rickettsiales.</title>
        <authorList>
            <person name="Castelli M."/>
            <person name="Nardi T."/>
            <person name="Gammuto L."/>
            <person name="Bellinzona G."/>
            <person name="Sabaneyeva E."/>
            <person name="Potekhin A."/>
            <person name="Serra V."/>
            <person name="Petroni G."/>
            <person name="Sassera D."/>
        </authorList>
    </citation>
    <scope>NUCLEOTIDE SEQUENCE [LARGE SCALE GENOMIC DNA]</scope>
    <source>
        <strain evidence="2 3">NDG2</strain>
    </source>
</reference>
<evidence type="ECO:0000313" key="2">
    <source>
        <dbReference type="EMBL" id="WPX96586.1"/>
    </source>
</evidence>
<keyword evidence="3" id="KW-1185">Reference proteome</keyword>
<name>A0ABZ0UMV0_9RICK</name>
<dbReference type="RefSeq" id="WP_323733337.1">
    <property type="nucleotide sequence ID" value="NZ_CP110820.1"/>
</dbReference>
<gene>
    <name evidence="2" type="ORF">Bandiella_00703</name>
</gene>
<dbReference type="Pfam" id="PF05598">
    <property type="entry name" value="DUF772"/>
    <property type="match status" value="1"/>
</dbReference>
<proteinExistence type="predicted"/>
<protein>
    <submittedName>
        <fullName evidence="2">IS5 family transposase</fullName>
    </submittedName>
</protein>
<accession>A0ABZ0UMV0</accession>
<dbReference type="InterPro" id="IPR008490">
    <property type="entry name" value="Transposase_InsH_N"/>
</dbReference>